<dbReference type="PROSITE" id="PS50181">
    <property type="entry name" value="FBOX"/>
    <property type="match status" value="1"/>
</dbReference>
<evidence type="ECO:0000313" key="2">
    <source>
        <dbReference type="EMBL" id="TFL04992.1"/>
    </source>
</evidence>
<organism evidence="2 3">
    <name type="scientific">Pterulicium gracile</name>
    <dbReference type="NCBI Taxonomy" id="1884261"/>
    <lineage>
        <taxon>Eukaryota</taxon>
        <taxon>Fungi</taxon>
        <taxon>Dikarya</taxon>
        <taxon>Basidiomycota</taxon>
        <taxon>Agaricomycotina</taxon>
        <taxon>Agaricomycetes</taxon>
        <taxon>Agaricomycetidae</taxon>
        <taxon>Agaricales</taxon>
        <taxon>Pleurotineae</taxon>
        <taxon>Pterulaceae</taxon>
        <taxon>Pterulicium</taxon>
    </lineage>
</organism>
<keyword evidence="3" id="KW-1185">Reference proteome</keyword>
<dbReference type="SUPFAM" id="SSF81383">
    <property type="entry name" value="F-box domain"/>
    <property type="match status" value="1"/>
</dbReference>
<dbReference type="Gene3D" id="1.20.1280.50">
    <property type="match status" value="1"/>
</dbReference>
<gene>
    <name evidence="2" type="ORF">BDV98DRAFT_653681</name>
</gene>
<sequence length="558" mass="62097">MTLLALPPEIILQVLAHLSIPSVLRTRLVCSALTELTRDQGLWLEIWKQCRRDGFVLPSSYPEVDGSECRVIDAYRRAKLWPKKRIATSKKLLYTLFPSDPLLDENGDGDIFGLQLAPLSEPVVSLHLLQDRYLLAVYIDGLVLGYDLKGSRPAYPRFRSTSATAVCTSTAAGVDVARNCAVLCLSCDCGPSTEILVIHIQLPQLRLVSTSRMQHFAPEIVHHVDTQEQLIFFGRMSSSIVYSSYSEEAQQRLLQGDDNENYVESTQNNGIEDLAELWNGILSVVNIPGEDAVLLFRHRSVELHSLQHQRQAHFPAQKHSFENSFRSVSLTPPCLAQGVQENIDGPTPVQHKNRDDGYGYVFHALAYDVYRGLHQFTIRVDFHTSQSLTLTSAPTSGSASGLLCPTLNVRLRRKHEFTFGTPAAGLPIITALCLGEHGHRALWVERARGIMVRRVRVWPRSTDGFRACEDSDGAGHVELEGDDDIGEESELRQSEFGQMRHAGTQASSEGTSRSAVVYEVASYDLRDDVLLTAIGERDGRIMLCNRSGHIQVLELDVS</sequence>
<dbReference type="InterPro" id="IPR001810">
    <property type="entry name" value="F-box_dom"/>
</dbReference>
<dbReference type="AlphaFoldDB" id="A0A5C3QSY8"/>
<name>A0A5C3QSY8_9AGAR</name>
<feature type="domain" description="F-box" evidence="1">
    <location>
        <begin position="1"/>
        <end position="46"/>
    </location>
</feature>
<dbReference type="InterPro" id="IPR036047">
    <property type="entry name" value="F-box-like_dom_sf"/>
</dbReference>
<dbReference type="Proteomes" id="UP000305067">
    <property type="component" value="Unassembled WGS sequence"/>
</dbReference>
<accession>A0A5C3QSY8</accession>
<protein>
    <recommendedName>
        <fullName evidence="1">F-box domain-containing protein</fullName>
    </recommendedName>
</protein>
<proteinExistence type="predicted"/>
<dbReference type="Pfam" id="PF12937">
    <property type="entry name" value="F-box-like"/>
    <property type="match status" value="1"/>
</dbReference>
<reference evidence="2 3" key="1">
    <citation type="journal article" date="2019" name="Nat. Ecol. Evol.">
        <title>Megaphylogeny resolves global patterns of mushroom evolution.</title>
        <authorList>
            <person name="Varga T."/>
            <person name="Krizsan K."/>
            <person name="Foldi C."/>
            <person name="Dima B."/>
            <person name="Sanchez-Garcia M."/>
            <person name="Sanchez-Ramirez S."/>
            <person name="Szollosi G.J."/>
            <person name="Szarkandi J.G."/>
            <person name="Papp V."/>
            <person name="Albert L."/>
            <person name="Andreopoulos W."/>
            <person name="Angelini C."/>
            <person name="Antonin V."/>
            <person name="Barry K.W."/>
            <person name="Bougher N.L."/>
            <person name="Buchanan P."/>
            <person name="Buyck B."/>
            <person name="Bense V."/>
            <person name="Catcheside P."/>
            <person name="Chovatia M."/>
            <person name="Cooper J."/>
            <person name="Damon W."/>
            <person name="Desjardin D."/>
            <person name="Finy P."/>
            <person name="Geml J."/>
            <person name="Haridas S."/>
            <person name="Hughes K."/>
            <person name="Justo A."/>
            <person name="Karasinski D."/>
            <person name="Kautmanova I."/>
            <person name="Kiss B."/>
            <person name="Kocsube S."/>
            <person name="Kotiranta H."/>
            <person name="LaButti K.M."/>
            <person name="Lechner B.E."/>
            <person name="Liimatainen K."/>
            <person name="Lipzen A."/>
            <person name="Lukacs Z."/>
            <person name="Mihaltcheva S."/>
            <person name="Morgado L.N."/>
            <person name="Niskanen T."/>
            <person name="Noordeloos M.E."/>
            <person name="Ohm R.A."/>
            <person name="Ortiz-Santana B."/>
            <person name="Ovrebo C."/>
            <person name="Racz N."/>
            <person name="Riley R."/>
            <person name="Savchenko A."/>
            <person name="Shiryaev A."/>
            <person name="Soop K."/>
            <person name="Spirin V."/>
            <person name="Szebenyi C."/>
            <person name="Tomsovsky M."/>
            <person name="Tulloss R.E."/>
            <person name="Uehling J."/>
            <person name="Grigoriev I.V."/>
            <person name="Vagvolgyi C."/>
            <person name="Papp T."/>
            <person name="Martin F.M."/>
            <person name="Miettinen O."/>
            <person name="Hibbett D.S."/>
            <person name="Nagy L.G."/>
        </authorList>
    </citation>
    <scope>NUCLEOTIDE SEQUENCE [LARGE SCALE GENOMIC DNA]</scope>
    <source>
        <strain evidence="2 3">CBS 309.79</strain>
    </source>
</reference>
<dbReference type="OrthoDB" id="3211970at2759"/>
<evidence type="ECO:0000259" key="1">
    <source>
        <dbReference type="PROSITE" id="PS50181"/>
    </source>
</evidence>
<dbReference type="EMBL" id="ML178817">
    <property type="protein sequence ID" value="TFL04992.1"/>
    <property type="molecule type" value="Genomic_DNA"/>
</dbReference>
<dbReference type="SMART" id="SM00256">
    <property type="entry name" value="FBOX"/>
    <property type="match status" value="1"/>
</dbReference>
<evidence type="ECO:0000313" key="3">
    <source>
        <dbReference type="Proteomes" id="UP000305067"/>
    </source>
</evidence>